<dbReference type="PANTHER" id="PTHR32308:SF10">
    <property type="entry name" value="CITRATE LYASE SUBUNIT BETA"/>
    <property type="match status" value="1"/>
</dbReference>
<keyword evidence="2" id="KW-0479">Metal-binding</keyword>
<dbReference type="PANTHER" id="PTHR32308">
    <property type="entry name" value="LYASE BETA SUBUNIT, PUTATIVE (AFU_ORTHOLOGUE AFUA_4G13030)-RELATED"/>
    <property type="match status" value="1"/>
</dbReference>
<name>A0ABT4SYT6_9ACTN</name>
<dbReference type="InterPro" id="IPR005000">
    <property type="entry name" value="Aldolase/citrate-lyase_domain"/>
</dbReference>
<evidence type="ECO:0000313" key="5">
    <source>
        <dbReference type="EMBL" id="MDA0642417.1"/>
    </source>
</evidence>
<feature type="domain" description="HpcH/HpaI aldolase/citrate lyase" evidence="4">
    <location>
        <begin position="5"/>
        <end position="230"/>
    </location>
</feature>
<dbReference type="InterPro" id="IPR015813">
    <property type="entry name" value="Pyrv/PenolPyrv_kinase-like_dom"/>
</dbReference>
<dbReference type="Proteomes" id="UP001212498">
    <property type="component" value="Unassembled WGS sequence"/>
</dbReference>
<accession>A0ABT4SYT6</accession>
<gene>
    <name evidence="5" type="ORF">OUY24_17415</name>
</gene>
<evidence type="ECO:0000256" key="1">
    <source>
        <dbReference type="ARBA" id="ARBA00001946"/>
    </source>
</evidence>
<evidence type="ECO:0000259" key="4">
    <source>
        <dbReference type="Pfam" id="PF03328"/>
    </source>
</evidence>
<dbReference type="InterPro" id="IPR040442">
    <property type="entry name" value="Pyrv_kinase-like_dom_sf"/>
</dbReference>
<protein>
    <submittedName>
        <fullName evidence="5">CoA ester lyase</fullName>
    </submittedName>
</protein>
<dbReference type="RefSeq" id="WP_271276953.1">
    <property type="nucleotide sequence ID" value="NZ_BAABFD010000014.1"/>
</dbReference>
<sequence length="292" mass="31339">MKPYKSLLFVPGHRGDWADKAVRAGADAVILDLEDAVPEQSKAEARVTVAESVDRLRAEHPEVGVVVRPNGLGTPHVGKDLAAVVRAGVDALLLPMIRTAEDVIRFDALVGHFESERGLEPGSVELVPTLETAQSVGNCEQLAAATPRVASLLVAAAKGADIAREIGFEWTLEGLETLYLRSRALVACRAAGISHPICGIWQDVHDLDGLATFTAQNRRLGFRGQVLLHPSHVATINATYGPTEAELDRYRRMVAAFEAAEADGRAAVDFEGEHIDIAHVRTARELLELAGA</sequence>
<dbReference type="Pfam" id="PF03328">
    <property type="entry name" value="HpcH_HpaI"/>
    <property type="match status" value="1"/>
</dbReference>
<dbReference type="InterPro" id="IPR011206">
    <property type="entry name" value="Citrate_lyase_beta/mcl1/mcl2"/>
</dbReference>
<organism evidence="5 6">
    <name type="scientific">Nonomuraea ferruginea</name>
    <dbReference type="NCBI Taxonomy" id="46174"/>
    <lineage>
        <taxon>Bacteria</taxon>
        <taxon>Bacillati</taxon>
        <taxon>Actinomycetota</taxon>
        <taxon>Actinomycetes</taxon>
        <taxon>Streptosporangiales</taxon>
        <taxon>Streptosporangiaceae</taxon>
        <taxon>Nonomuraea</taxon>
    </lineage>
</organism>
<keyword evidence="5" id="KW-0456">Lyase</keyword>
<dbReference type="Gene3D" id="3.20.20.60">
    <property type="entry name" value="Phosphoenolpyruvate-binding domains"/>
    <property type="match status" value="1"/>
</dbReference>
<evidence type="ECO:0000313" key="6">
    <source>
        <dbReference type="Proteomes" id="UP001212498"/>
    </source>
</evidence>
<reference evidence="5 6" key="1">
    <citation type="submission" date="2022-11" db="EMBL/GenBank/DDBJ databases">
        <title>Nonomuraea corallina sp. nov., a new species of the genus Nonomuraea isolated from sea side sediment in Thai sea.</title>
        <authorList>
            <person name="Ngamcharungchit C."/>
            <person name="Matsumoto A."/>
            <person name="Suriyachadkun C."/>
            <person name="Panbangred W."/>
            <person name="Inahashi Y."/>
            <person name="Intra B."/>
        </authorList>
    </citation>
    <scope>NUCLEOTIDE SEQUENCE [LARGE SCALE GENOMIC DNA]</scope>
    <source>
        <strain evidence="5 6">DSM 43553</strain>
    </source>
</reference>
<comment type="cofactor">
    <cofactor evidence="1">
        <name>Mg(2+)</name>
        <dbReference type="ChEBI" id="CHEBI:18420"/>
    </cofactor>
</comment>
<dbReference type="EMBL" id="JAPNUD010000041">
    <property type="protein sequence ID" value="MDA0642417.1"/>
    <property type="molecule type" value="Genomic_DNA"/>
</dbReference>
<evidence type="ECO:0000256" key="3">
    <source>
        <dbReference type="ARBA" id="ARBA00022842"/>
    </source>
</evidence>
<keyword evidence="6" id="KW-1185">Reference proteome</keyword>
<dbReference type="GO" id="GO:0016829">
    <property type="term" value="F:lyase activity"/>
    <property type="evidence" value="ECO:0007669"/>
    <property type="project" value="UniProtKB-KW"/>
</dbReference>
<keyword evidence="3" id="KW-0460">Magnesium</keyword>
<dbReference type="SUPFAM" id="SSF51621">
    <property type="entry name" value="Phosphoenolpyruvate/pyruvate domain"/>
    <property type="match status" value="1"/>
</dbReference>
<dbReference type="PIRSF" id="PIRSF015582">
    <property type="entry name" value="Cit_lyase_B"/>
    <property type="match status" value="1"/>
</dbReference>
<proteinExistence type="predicted"/>
<evidence type="ECO:0000256" key="2">
    <source>
        <dbReference type="ARBA" id="ARBA00022723"/>
    </source>
</evidence>
<comment type="caution">
    <text evidence="5">The sequence shown here is derived from an EMBL/GenBank/DDBJ whole genome shotgun (WGS) entry which is preliminary data.</text>
</comment>